<dbReference type="GO" id="GO:0004749">
    <property type="term" value="F:ribose phosphate diphosphokinase activity"/>
    <property type="evidence" value="ECO:0007669"/>
    <property type="project" value="UniProtKB-EC"/>
</dbReference>
<dbReference type="EC" id="2.7.6.1" evidence="1"/>
<dbReference type="NCBIfam" id="NF005537">
    <property type="entry name" value="PRK07199.1"/>
    <property type="match status" value="1"/>
</dbReference>
<proteinExistence type="inferred from homology"/>
<evidence type="ECO:0000256" key="3">
    <source>
        <dbReference type="ARBA" id="ARBA00022727"/>
    </source>
</evidence>
<comment type="catalytic activity">
    <reaction evidence="7">
        <text>D-ribose 5-phosphate + ATP = 5-phospho-alpha-D-ribose 1-diphosphate + AMP + H(+)</text>
        <dbReference type="Rhea" id="RHEA:15609"/>
        <dbReference type="ChEBI" id="CHEBI:15378"/>
        <dbReference type="ChEBI" id="CHEBI:30616"/>
        <dbReference type="ChEBI" id="CHEBI:58017"/>
        <dbReference type="ChEBI" id="CHEBI:78346"/>
        <dbReference type="ChEBI" id="CHEBI:456215"/>
        <dbReference type="EC" id="2.7.6.1"/>
    </reaction>
</comment>
<name>A0ABW8PYW8_9GAMM</name>
<feature type="domain" description="Phosphoribosyltransferase" evidence="9">
    <location>
        <begin position="160"/>
        <end position="281"/>
    </location>
</feature>
<evidence type="ECO:0000259" key="10">
    <source>
        <dbReference type="Pfam" id="PF13793"/>
    </source>
</evidence>
<protein>
    <recommendedName>
        <fullName evidence="1">ribose-phosphate diphosphokinase</fullName>
        <ecNumber evidence="1">2.7.6.1</ecNumber>
    </recommendedName>
</protein>
<dbReference type="Gene3D" id="3.40.50.2020">
    <property type="match status" value="2"/>
</dbReference>
<dbReference type="NCBIfam" id="TIGR01251">
    <property type="entry name" value="ribP_PPkin"/>
    <property type="match status" value="1"/>
</dbReference>
<keyword evidence="2 11" id="KW-0808">Transferase</keyword>
<dbReference type="SMART" id="SM01400">
    <property type="entry name" value="Pribosyltran_N"/>
    <property type="match status" value="1"/>
</dbReference>
<keyword evidence="6" id="KW-0067">ATP-binding</keyword>
<evidence type="ECO:0000256" key="6">
    <source>
        <dbReference type="ARBA" id="ARBA00022840"/>
    </source>
</evidence>
<keyword evidence="5" id="KW-0418">Kinase</keyword>
<feature type="domain" description="Ribose-phosphate pyrophosphokinase N-terminal" evidence="10">
    <location>
        <begin position="22"/>
        <end position="125"/>
    </location>
</feature>
<evidence type="ECO:0000313" key="11">
    <source>
        <dbReference type="EMBL" id="MFK7161476.1"/>
    </source>
</evidence>
<dbReference type="PANTHER" id="PTHR10210">
    <property type="entry name" value="RIBOSE-PHOSPHATE DIPHOSPHOKINASE FAMILY MEMBER"/>
    <property type="match status" value="1"/>
</dbReference>
<evidence type="ECO:0000256" key="5">
    <source>
        <dbReference type="ARBA" id="ARBA00022777"/>
    </source>
</evidence>
<keyword evidence="12" id="KW-1185">Reference proteome</keyword>
<evidence type="ECO:0000256" key="1">
    <source>
        <dbReference type="ARBA" id="ARBA00013247"/>
    </source>
</evidence>
<comment type="caution">
    <text evidence="11">The sequence shown here is derived from an EMBL/GenBank/DDBJ whole genome shotgun (WGS) entry which is preliminary data.</text>
</comment>
<sequence length="317" mass="35804">MMKAPLLFNLDLIFEQPDQDPAELTTHLIEQLHAEVGQLDYRLFPDGESYLRSITDVHARDCLLVCSLHNPNPKLLPLLFLAELLREMGAARIALVAPYLSYMRQDKRFMAGECVTSRHFARWISQSFDFLVTVDPHLHRYASLDEIYSLPSLVIRSSASVANWIQRKVYQPLIIGPDSESRQWVEEVAQLAQAPFEVLEKTRLSDTEVRVSVPHVERYPDHTPVLIDDIISSGHTLLETLGHLHAAKMPPAVCIATHGLFAANAWQRLKASHTAQLVTCNTVPHPTNQIDLAPALASGLRTWLYPDMRLEPGDQEK</sequence>
<keyword evidence="4" id="KW-0547">Nucleotide-binding</keyword>
<evidence type="ECO:0000259" key="9">
    <source>
        <dbReference type="Pfam" id="PF00156"/>
    </source>
</evidence>
<evidence type="ECO:0000256" key="4">
    <source>
        <dbReference type="ARBA" id="ARBA00022741"/>
    </source>
</evidence>
<keyword evidence="3 8" id="KW-0545">Nucleotide biosynthesis</keyword>
<dbReference type="RefSeq" id="WP_405340370.1">
    <property type="nucleotide sequence ID" value="NZ_JBANFI010000006.1"/>
</dbReference>
<dbReference type="InterPro" id="IPR000836">
    <property type="entry name" value="PRTase_dom"/>
</dbReference>
<dbReference type="InterPro" id="IPR029099">
    <property type="entry name" value="Pribosyltran_N"/>
</dbReference>
<reference evidence="11 12" key="1">
    <citation type="submission" date="2024-02" db="EMBL/GenBank/DDBJ databases">
        <title>Marinospirillum sp. MEB 164 isolated from Lonar lake sediment.</title>
        <authorList>
            <person name="Joshi A."/>
            <person name="Thite S."/>
        </authorList>
    </citation>
    <scope>NUCLEOTIDE SEQUENCE [LARGE SCALE GENOMIC DNA]</scope>
    <source>
        <strain evidence="11 12">MEB164</strain>
    </source>
</reference>
<dbReference type="Pfam" id="PF13793">
    <property type="entry name" value="Pribosyltran_N"/>
    <property type="match status" value="1"/>
</dbReference>
<evidence type="ECO:0000256" key="2">
    <source>
        <dbReference type="ARBA" id="ARBA00022679"/>
    </source>
</evidence>
<dbReference type="Pfam" id="PF00156">
    <property type="entry name" value="Pribosyltran"/>
    <property type="match status" value="1"/>
</dbReference>
<organism evidence="11 12">
    <name type="scientific">Marinospirillum alkalitolerans</name>
    <dbReference type="NCBI Taxonomy" id="3123374"/>
    <lineage>
        <taxon>Bacteria</taxon>
        <taxon>Pseudomonadati</taxon>
        <taxon>Pseudomonadota</taxon>
        <taxon>Gammaproteobacteria</taxon>
        <taxon>Oceanospirillales</taxon>
        <taxon>Oceanospirillaceae</taxon>
        <taxon>Marinospirillum</taxon>
    </lineage>
</organism>
<evidence type="ECO:0000313" key="12">
    <source>
        <dbReference type="Proteomes" id="UP001621714"/>
    </source>
</evidence>
<dbReference type="InterPro" id="IPR005946">
    <property type="entry name" value="Rib-P_diPkinase"/>
</dbReference>
<dbReference type="EMBL" id="JBANFI010000006">
    <property type="protein sequence ID" value="MFK7161476.1"/>
    <property type="molecule type" value="Genomic_DNA"/>
</dbReference>
<dbReference type="CDD" id="cd06223">
    <property type="entry name" value="PRTases_typeI"/>
    <property type="match status" value="1"/>
</dbReference>
<gene>
    <name evidence="11" type="ORF">V6U78_10550</name>
</gene>
<dbReference type="PANTHER" id="PTHR10210:SF32">
    <property type="entry name" value="RIBOSE-PHOSPHATE PYROPHOSPHOKINASE 2"/>
    <property type="match status" value="1"/>
</dbReference>
<accession>A0ABW8PYW8</accession>
<dbReference type="Proteomes" id="UP001621714">
    <property type="component" value="Unassembled WGS sequence"/>
</dbReference>
<dbReference type="InterPro" id="IPR029057">
    <property type="entry name" value="PRTase-like"/>
</dbReference>
<evidence type="ECO:0000256" key="7">
    <source>
        <dbReference type="ARBA" id="ARBA00049535"/>
    </source>
</evidence>
<evidence type="ECO:0000256" key="8">
    <source>
        <dbReference type="RuleBase" id="RU004324"/>
    </source>
</evidence>
<comment type="similarity">
    <text evidence="8">Belongs to the ribose-phosphate pyrophosphokinase family.</text>
</comment>
<dbReference type="SUPFAM" id="SSF53271">
    <property type="entry name" value="PRTase-like"/>
    <property type="match status" value="2"/>
</dbReference>